<dbReference type="PANTHER" id="PTHR11552:SF147">
    <property type="entry name" value="CHOLINE DEHYDROGENASE, MITOCHONDRIAL"/>
    <property type="match status" value="1"/>
</dbReference>
<keyword evidence="9" id="KW-1185">Reference proteome</keyword>
<dbReference type="Pfam" id="PF00732">
    <property type="entry name" value="GMC_oxred_N"/>
    <property type="match status" value="1"/>
</dbReference>
<dbReference type="InterPro" id="IPR012132">
    <property type="entry name" value="GMC_OxRdtase"/>
</dbReference>
<dbReference type="EMBL" id="JACAZI010000052">
    <property type="protein sequence ID" value="KAF7325359.1"/>
    <property type="molecule type" value="Genomic_DNA"/>
</dbReference>
<comment type="cofactor">
    <cofactor evidence="1">
        <name>FAD</name>
        <dbReference type="ChEBI" id="CHEBI:57692"/>
    </cofactor>
</comment>
<accession>A0A8H6WTN7</accession>
<keyword evidence="5" id="KW-0175">Coiled coil</keyword>
<name>A0A8H6WTN7_9AGAR</name>
<dbReference type="Gene3D" id="3.30.560.10">
    <property type="entry name" value="Glucose Oxidase, domain 3"/>
    <property type="match status" value="2"/>
</dbReference>
<evidence type="ECO:0000256" key="5">
    <source>
        <dbReference type="SAM" id="Coils"/>
    </source>
</evidence>
<comment type="similarity">
    <text evidence="2">Belongs to the GMC oxidoreductase family.</text>
</comment>
<dbReference type="OrthoDB" id="269227at2759"/>
<evidence type="ECO:0000256" key="1">
    <source>
        <dbReference type="ARBA" id="ARBA00001974"/>
    </source>
</evidence>
<evidence type="ECO:0000259" key="7">
    <source>
        <dbReference type="Pfam" id="PF00732"/>
    </source>
</evidence>
<keyword evidence="3" id="KW-0285">Flavoprotein</keyword>
<keyword evidence="4" id="KW-0274">FAD</keyword>
<evidence type="ECO:0000256" key="4">
    <source>
        <dbReference type="ARBA" id="ARBA00022827"/>
    </source>
</evidence>
<evidence type="ECO:0000256" key="6">
    <source>
        <dbReference type="SAM" id="MobiDB-lite"/>
    </source>
</evidence>
<sequence length="295" mass="32964">MKKNERFTPPLDHCNTTGRFNLFGHGFDGINTVSLSGFTTSIDSRGIEITTQLVEYPFNLDMNSGYPLGIDWKQQTPIARPNLHVLPHPNTMMRKEVILSAGTIGTPNTLIHSGIGNSTTLASIGIKLVYNLPLVGQNLSDYTVAFSSFLVNLNHTYETAERNAAFAAEQLAQWETTRTGPLVNALRGQLGWLRIPDNYSMFERFLDPAAGPNPAYYELLFANGILHVPRELFQHNHRCHFPHFLRLGDGRKEGRMYYCRGPNKEQANTVPTVNGSNTLSDPLIDPNHLDSEIDL</sequence>
<feature type="region of interest" description="Disordered" evidence="6">
    <location>
        <begin position="262"/>
        <end position="283"/>
    </location>
</feature>
<dbReference type="AlphaFoldDB" id="A0A8H6WTN7"/>
<organism evidence="8 9">
    <name type="scientific">Mycena venus</name>
    <dbReference type="NCBI Taxonomy" id="2733690"/>
    <lineage>
        <taxon>Eukaryota</taxon>
        <taxon>Fungi</taxon>
        <taxon>Dikarya</taxon>
        <taxon>Basidiomycota</taxon>
        <taxon>Agaricomycotina</taxon>
        <taxon>Agaricomycetes</taxon>
        <taxon>Agaricomycetidae</taxon>
        <taxon>Agaricales</taxon>
        <taxon>Marasmiineae</taxon>
        <taxon>Mycenaceae</taxon>
        <taxon>Mycena</taxon>
    </lineage>
</organism>
<protein>
    <submittedName>
        <fullName evidence="8">Aryl-alcohol oxidase</fullName>
    </submittedName>
</protein>
<evidence type="ECO:0000313" key="8">
    <source>
        <dbReference type="EMBL" id="KAF7325359.1"/>
    </source>
</evidence>
<dbReference type="SUPFAM" id="SSF51905">
    <property type="entry name" value="FAD/NAD(P)-binding domain"/>
    <property type="match status" value="1"/>
</dbReference>
<evidence type="ECO:0000256" key="2">
    <source>
        <dbReference type="ARBA" id="ARBA00010790"/>
    </source>
</evidence>
<dbReference type="InterPro" id="IPR036188">
    <property type="entry name" value="FAD/NAD-bd_sf"/>
</dbReference>
<evidence type="ECO:0000256" key="3">
    <source>
        <dbReference type="ARBA" id="ARBA00022630"/>
    </source>
</evidence>
<evidence type="ECO:0000313" key="9">
    <source>
        <dbReference type="Proteomes" id="UP000620124"/>
    </source>
</evidence>
<dbReference type="GO" id="GO:0050660">
    <property type="term" value="F:flavin adenine dinucleotide binding"/>
    <property type="evidence" value="ECO:0007669"/>
    <property type="project" value="InterPro"/>
</dbReference>
<dbReference type="Proteomes" id="UP000620124">
    <property type="component" value="Unassembled WGS sequence"/>
</dbReference>
<dbReference type="GO" id="GO:0016614">
    <property type="term" value="F:oxidoreductase activity, acting on CH-OH group of donors"/>
    <property type="evidence" value="ECO:0007669"/>
    <property type="project" value="InterPro"/>
</dbReference>
<comment type="caution">
    <text evidence="8">The sequence shown here is derived from an EMBL/GenBank/DDBJ whole genome shotgun (WGS) entry which is preliminary data.</text>
</comment>
<dbReference type="PANTHER" id="PTHR11552">
    <property type="entry name" value="GLUCOSE-METHANOL-CHOLINE GMC OXIDOREDUCTASE"/>
    <property type="match status" value="1"/>
</dbReference>
<reference evidence="8" key="1">
    <citation type="submission" date="2020-05" db="EMBL/GenBank/DDBJ databases">
        <title>Mycena genomes resolve the evolution of fungal bioluminescence.</title>
        <authorList>
            <person name="Tsai I.J."/>
        </authorList>
    </citation>
    <scope>NUCLEOTIDE SEQUENCE</scope>
    <source>
        <strain evidence="8">CCC161011</strain>
    </source>
</reference>
<proteinExistence type="inferred from homology"/>
<feature type="domain" description="Glucose-methanol-choline oxidoreductase N-terminal" evidence="7">
    <location>
        <begin position="91"/>
        <end position="143"/>
    </location>
</feature>
<feature type="compositionally biased region" description="Polar residues" evidence="6">
    <location>
        <begin position="265"/>
        <end position="280"/>
    </location>
</feature>
<dbReference type="InterPro" id="IPR000172">
    <property type="entry name" value="GMC_OxRdtase_N"/>
</dbReference>
<feature type="coiled-coil region" evidence="5">
    <location>
        <begin position="150"/>
        <end position="177"/>
    </location>
</feature>
<gene>
    <name evidence="8" type="ORF">MVEN_02631000</name>
</gene>